<gene>
    <name evidence="1" type="ORF">ACFQO9_14795</name>
</gene>
<dbReference type="SUPFAM" id="SSF56935">
    <property type="entry name" value="Porins"/>
    <property type="match status" value="1"/>
</dbReference>
<dbReference type="RefSeq" id="WP_378180830.1">
    <property type="nucleotide sequence ID" value="NZ_JBHTCR010000007.1"/>
</dbReference>
<evidence type="ECO:0000313" key="1">
    <source>
        <dbReference type="EMBL" id="MFC7347992.1"/>
    </source>
</evidence>
<accession>A0ABW2LZG8</accession>
<sequence>MSQKITVHVKDEEGKALDNINVQLVQNNKTLDFRKTNSKGVCVFEYDGSGELSLKFTSIFYKTKILELPILDEKIIDVILQPQITEIKEVEIKSRPKIGILKGDTISFNLKAVKDGTERTAEDLIKKIPGLDITDKGKVTYQGSSVGQILIDGNDFFGKNHKMATQNISADMIEGVDLWKNFTTLNGEQSSALNLKLKEEYKGRITGSIEGYFGNKGSYLGHTNLFKFGKLGNLALIADVNSIAKNPIDYLDFVEMSTYGDLENSSNIDIPSFLNNDGRVQAKSNQFGALQYSKSTKKLTVSGFSIFNFSQLNKFTTNQRTVFDLESQNFNFYEENKEKNKGFLGGAQLKIKRIFSDNSFLYYDFGFHPGEDNFNQNIDRYSAQFSFFKVENSIKTDKFNNFISWNKQIDNTKFILSFNHVNESYDNSLDILSNENLFQSNINYLIQNYGMNSHKFRLNANLQNKNKWFTVSYNSGFLYKKDVLKLKIGNDSFSLNTDHFFNDINLSKQIGDFHISGGVSSHLLNINAKKEKDYFEKKVMLRYLPKSEASTEFNLEYSSTFKTPTLNLLQDFQLFNRNLTSYQNSNLFPDLLSNSDTYKFSWNRFSFKKRGTWFFMLNYTKDHPVFTTNASNYGNYSEIENVVGGENHKIFLLFSNDQAVGGYFYLKSRFTGLQNKTLNYIDRIENISTIQNYEISQKLSSNIKSLPVQFELGYIFTKGSFKQSLFQNSSSQQNLKLALGLRSTINKEWIGNVLTEYLIQKTQFATLKNFLIGGQLSYKKKNSDFEYNLIFNNILNLNSFTYINSYTSQLGVFESSTAALHGYIIGGMKFHF</sequence>
<reference evidence="2" key="1">
    <citation type="journal article" date="2019" name="Int. J. Syst. Evol. Microbiol.">
        <title>The Global Catalogue of Microorganisms (GCM) 10K type strain sequencing project: providing services to taxonomists for standard genome sequencing and annotation.</title>
        <authorList>
            <consortium name="The Broad Institute Genomics Platform"/>
            <consortium name="The Broad Institute Genome Sequencing Center for Infectious Disease"/>
            <person name="Wu L."/>
            <person name="Ma J."/>
        </authorList>
    </citation>
    <scope>NUCLEOTIDE SEQUENCE [LARGE SCALE GENOMIC DNA]</scope>
    <source>
        <strain evidence="2">CCUG 54781</strain>
    </source>
</reference>
<evidence type="ECO:0008006" key="3">
    <source>
        <dbReference type="Google" id="ProtNLM"/>
    </source>
</evidence>
<evidence type="ECO:0000313" key="2">
    <source>
        <dbReference type="Proteomes" id="UP001596550"/>
    </source>
</evidence>
<proteinExistence type="predicted"/>
<dbReference type="Proteomes" id="UP001596550">
    <property type="component" value="Unassembled WGS sequence"/>
</dbReference>
<name>A0ABW2LZG8_9FLAO</name>
<dbReference type="EMBL" id="JBHTCR010000007">
    <property type="protein sequence ID" value="MFC7347992.1"/>
    <property type="molecule type" value="Genomic_DNA"/>
</dbReference>
<keyword evidence="2" id="KW-1185">Reference proteome</keyword>
<organism evidence="1 2">
    <name type="scientific">Chryseobacterium zhengzhouense</name>
    <dbReference type="NCBI Taxonomy" id="1636086"/>
    <lineage>
        <taxon>Bacteria</taxon>
        <taxon>Pseudomonadati</taxon>
        <taxon>Bacteroidota</taxon>
        <taxon>Flavobacteriia</taxon>
        <taxon>Flavobacteriales</taxon>
        <taxon>Weeksellaceae</taxon>
        <taxon>Chryseobacterium group</taxon>
        <taxon>Chryseobacterium</taxon>
    </lineage>
</organism>
<comment type="caution">
    <text evidence="1">The sequence shown here is derived from an EMBL/GenBank/DDBJ whole genome shotgun (WGS) entry which is preliminary data.</text>
</comment>
<protein>
    <recommendedName>
        <fullName evidence="3">TonB-dependent receptor</fullName>
    </recommendedName>
</protein>